<reference evidence="3 4" key="1">
    <citation type="submission" date="2019-07" db="EMBL/GenBank/DDBJ databases">
        <title>The pathways for chlorine oxyanion respiration interact through the shared metabolite chlorate.</title>
        <authorList>
            <person name="Barnum T.P."/>
            <person name="Cheng Y."/>
            <person name="Hill K.A."/>
            <person name="Lucas L.N."/>
            <person name="Carlson H.K."/>
            <person name="Coates J.D."/>
        </authorList>
    </citation>
    <scope>NUCLEOTIDE SEQUENCE [LARGE SCALE GENOMIC DNA]</scope>
    <source>
        <strain evidence="3">UCB</strain>
    </source>
</reference>
<feature type="chain" id="PRO_5021811496" evidence="2">
    <location>
        <begin position="21"/>
        <end position="244"/>
    </location>
</feature>
<accession>A0A558B842</accession>
<organism evidence="3 4">
    <name type="scientific">Marinobacter vinifirmus</name>
    <dbReference type="NCBI Taxonomy" id="355591"/>
    <lineage>
        <taxon>Bacteria</taxon>
        <taxon>Pseudomonadati</taxon>
        <taxon>Pseudomonadota</taxon>
        <taxon>Gammaproteobacteria</taxon>
        <taxon>Pseudomonadales</taxon>
        <taxon>Marinobacteraceae</taxon>
        <taxon>Marinobacter</taxon>
    </lineage>
</organism>
<evidence type="ECO:0000256" key="2">
    <source>
        <dbReference type="SAM" id="SignalP"/>
    </source>
</evidence>
<protein>
    <submittedName>
        <fullName evidence="3">DUF481 domain-containing protein</fullName>
    </submittedName>
</protein>
<dbReference type="AlphaFoldDB" id="A0A558B842"/>
<evidence type="ECO:0000313" key="3">
    <source>
        <dbReference type="EMBL" id="TVT32677.1"/>
    </source>
</evidence>
<comment type="caution">
    <text evidence="3">The sequence shown here is derived from an EMBL/GenBank/DDBJ whole genome shotgun (WGS) entry which is preliminary data.</text>
</comment>
<feature type="compositionally biased region" description="Basic and acidic residues" evidence="1">
    <location>
        <begin position="224"/>
        <end position="234"/>
    </location>
</feature>
<dbReference type="InterPro" id="IPR007433">
    <property type="entry name" value="DUF481"/>
</dbReference>
<dbReference type="RefSeq" id="WP_273133887.1">
    <property type="nucleotide sequence ID" value="NZ_VMRX01000030.1"/>
</dbReference>
<dbReference type="EMBL" id="VMRX01000030">
    <property type="protein sequence ID" value="TVT32677.1"/>
    <property type="molecule type" value="Genomic_DNA"/>
</dbReference>
<sequence>MLIRKPLVVACLILAPVAQAQESGNWKGEAELGVLVTSGNSEETKVNGRLGLIHETDTWRNSGDFSSKYTEAEDQTTAEEYKAALEADYKFDDQQYWFVRGSWEDDRFSGYDFESTLTTGYGNRVWQAGDRSFLDLSAGAGYRYNKLKQVDVDTGRDVEEEAIARLAGQFDYGLSETSLFRQKLSTEIGLDDNNTITQSETSLQSTIVNSLSMKVAFRVKHVSDAPEGSDKTDTETSLSLLYGF</sequence>
<gene>
    <name evidence="3" type="ORF">FHK81_11455</name>
</gene>
<evidence type="ECO:0000256" key="1">
    <source>
        <dbReference type="SAM" id="MobiDB-lite"/>
    </source>
</evidence>
<evidence type="ECO:0000313" key="4">
    <source>
        <dbReference type="Proteomes" id="UP000319142"/>
    </source>
</evidence>
<name>A0A558B842_9GAMM</name>
<keyword evidence="2" id="KW-0732">Signal</keyword>
<feature type="signal peptide" evidence="2">
    <location>
        <begin position="1"/>
        <end position="20"/>
    </location>
</feature>
<dbReference type="Pfam" id="PF04338">
    <property type="entry name" value="DUF481"/>
    <property type="match status" value="1"/>
</dbReference>
<feature type="compositionally biased region" description="Polar residues" evidence="1">
    <location>
        <begin position="235"/>
        <end position="244"/>
    </location>
</feature>
<feature type="region of interest" description="Disordered" evidence="1">
    <location>
        <begin position="224"/>
        <end position="244"/>
    </location>
</feature>
<dbReference type="Proteomes" id="UP000319142">
    <property type="component" value="Unassembled WGS sequence"/>
</dbReference>
<proteinExistence type="predicted"/>